<dbReference type="RefSeq" id="WP_179900392.1">
    <property type="nucleotide sequence ID" value="NZ_JACBXV010000064.1"/>
</dbReference>
<dbReference type="EMBL" id="JACBXV010000064">
    <property type="protein sequence ID" value="NYS69093.1"/>
    <property type="molecule type" value="Genomic_DNA"/>
</dbReference>
<sequence length="302" mass="30609">MDEHPGTRTTQGPASGGHTRHRRAERRGDGGLGAVGALRRLPGLVARRARDLLGLGLPVSCAGCGCWETRLCPQCRSLLGAGTLLVEHAEAAGDLEILAAATYAGPVRSLVLGWKNGAREDLDGVMSEVGRELGRACASHLASHPDLSPAEHGGAGRDGSAAASALLVIPAPSGAGRRLRGRLVAARLADAVARGIAEHGSLAGGPVLRVLSADVLRRRGGAGAHQAGRSAHQRRANRAAAPRVLAEVRGLPVVLVDDVVTTGATLESCVRALEEAGAHVLAAVVLAATPPPGGGGARRIDG</sequence>
<evidence type="ECO:0000313" key="4">
    <source>
        <dbReference type="EMBL" id="NYS69093.1"/>
    </source>
</evidence>
<feature type="domain" description="Phosphoribosyltransferase" evidence="3">
    <location>
        <begin position="191"/>
        <end position="289"/>
    </location>
</feature>
<organism evidence="4 5">
    <name type="scientific">Actinomyces bowdenii</name>
    <dbReference type="NCBI Taxonomy" id="131109"/>
    <lineage>
        <taxon>Bacteria</taxon>
        <taxon>Bacillati</taxon>
        <taxon>Actinomycetota</taxon>
        <taxon>Actinomycetes</taxon>
        <taxon>Actinomycetales</taxon>
        <taxon>Actinomycetaceae</taxon>
        <taxon>Actinomyces</taxon>
    </lineage>
</organism>
<evidence type="ECO:0000256" key="1">
    <source>
        <dbReference type="ARBA" id="ARBA00008007"/>
    </source>
</evidence>
<evidence type="ECO:0000256" key="2">
    <source>
        <dbReference type="SAM" id="MobiDB-lite"/>
    </source>
</evidence>
<dbReference type="Gene3D" id="3.40.50.2020">
    <property type="match status" value="1"/>
</dbReference>
<dbReference type="PANTHER" id="PTHR47505:SF1">
    <property type="entry name" value="DNA UTILIZATION PROTEIN YHGH"/>
    <property type="match status" value="1"/>
</dbReference>
<comment type="caution">
    <text evidence="4">The sequence shown here is derived from an EMBL/GenBank/DDBJ whole genome shotgun (WGS) entry which is preliminary data.</text>
</comment>
<dbReference type="InterPro" id="IPR029057">
    <property type="entry name" value="PRTase-like"/>
</dbReference>
<proteinExistence type="inferred from homology"/>
<protein>
    <submittedName>
        <fullName evidence="4">ComF family protein</fullName>
    </submittedName>
</protein>
<dbReference type="AlphaFoldDB" id="A0A853EI89"/>
<dbReference type="Pfam" id="PF00156">
    <property type="entry name" value="Pribosyltran"/>
    <property type="match status" value="1"/>
</dbReference>
<dbReference type="PANTHER" id="PTHR47505">
    <property type="entry name" value="DNA UTILIZATION PROTEIN YHGH"/>
    <property type="match status" value="1"/>
</dbReference>
<dbReference type="InterPro" id="IPR000836">
    <property type="entry name" value="PRTase_dom"/>
</dbReference>
<dbReference type="SUPFAM" id="SSF53271">
    <property type="entry name" value="PRTase-like"/>
    <property type="match status" value="1"/>
</dbReference>
<evidence type="ECO:0000259" key="3">
    <source>
        <dbReference type="Pfam" id="PF00156"/>
    </source>
</evidence>
<reference evidence="4 5" key="1">
    <citation type="submission" date="2020-07" db="EMBL/GenBank/DDBJ databases">
        <title>MOT database genomes.</title>
        <authorList>
            <person name="Joseph S."/>
            <person name="Aduse-Opoku J."/>
            <person name="Hashim A."/>
            <person name="Wade W."/>
            <person name="Curtis M."/>
        </authorList>
    </citation>
    <scope>NUCLEOTIDE SEQUENCE [LARGE SCALE GENOMIC DNA]</scope>
    <source>
        <strain evidence="4 5">WMus004</strain>
    </source>
</reference>
<dbReference type="InterPro" id="IPR051910">
    <property type="entry name" value="ComF/GntX_DNA_util-trans"/>
</dbReference>
<feature type="region of interest" description="Disordered" evidence="2">
    <location>
        <begin position="1"/>
        <end position="31"/>
    </location>
</feature>
<evidence type="ECO:0000313" key="5">
    <source>
        <dbReference type="Proteomes" id="UP000572528"/>
    </source>
</evidence>
<name>A0A853EI89_9ACTO</name>
<gene>
    <name evidence="4" type="ORF">HZZ05_06095</name>
</gene>
<accession>A0A853EI89</accession>
<dbReference type="Proteomes" id="UP000572528">
    <property type="component" value="Unassembled WGS sequence"/>
</dbReference>
<comment type="similarity">
    <text evidence="1">Belongs to the ComF/GntX family.</text>
</comment>